<accession>A0ABU8HCM4</accession>
<dbReference type="InterPro" id="IPR000182">
    <property type="entry name" value="GNAT_dom"/>
</dbReference>
<dbReference type="InterPro" id="IPR016181">
    <property type="entry name" value="Acyl_CoA_acyltransferase"/>
</dbReference>
<dbReference type="PROSITE" id="PS51186">
    <property type="entry name" value="GNAT"/>
    <property type="match status" value="1"/>
</dbReference>
<sequence length="166" mass="18882">MSTQIIEKKVSVRLSTYQQCHRNILDQFSLPEEQLQYTRLPKSSLPLALDDQHRHPVVILANEVPVGFFILYDGEERTDYTKNSCSLILRAFLINQKEQNKGYAKLALLQLSMYVEEHFLGINEVSLAVNARNLAALNLYSKCGFVDKGMTRMGPKGIQHLLSLSL</sequence>
<evidence type="ECO:0000259" key="1">
    <source>
        <dbReference type="PROSITE" id="PS51186"/>
    </source>
</evidence>
<dbReference type="RefSeq" id="WP_336586473.1">
    <property type="nucleotide sequence ID" value="NZ_JBBAXC010000005.1"/>
</dbReference>
<name>A0ABU8HCM4_9BACI</name>
<organism evidence="2 3">
    <name type="scientific">Bacillus spongiae</name>
    <dbReference type="NCBI Taxonomy" id="2683610"/>
    <lineage>
        <taxon>Bacteria</taxon>
        <taxon>Bacillati</taxon>
        <taxon>Bacillota</taxon>
        <taxon>Bacilli</taxon>
        <taxon>Bacillales</taxon>
        <taxon>Bacillaceae</taxon>
        <taxon>Bacillus</taxon>
    </lineage>
</organism>
<dbReference type="EMBL" id="JBBAXC010000005">
    <property type="protein sequence ID" value="MEI5907037.1"/>
    <property type="molecule type" value="Genomic_DNA"/>
</dbReference>
<evidence type="ECO:0000313" key="2">
    <source>
        <dbReference type="EMBL" id="MEI5907037.1"/>
    </source>
</evidence>
<protein>
    <submittedName>
        <fullName evidence="2">GNAT family N-acetyltransferase</fullName>
    </submittedName>
</protein>
<dbReference type="Proteomes" id="UP001312865">
    <property type="component" value="Unassembled WGS sequence"/>
</dbReference>
<dbReference type="SUPFAM" id="SSF55729">
    <property type="entry name" value="Acyl-CoA N-acyltransferases (Nat)"/>
    <property type="match status" value="1"/>
</dbReference>
<reference evidence="2 3" key="1">
    <citation type="journal article" date="2018" name="J. Microbiol.">
        <title>Bacillus spongiae sp. nov., isolated from sponge of Jeju Island.</title>
        <authorList>
            <person name="Lee G.E."/>
            <person name="Im W.T."/>
            <person name="Park J.S."/>
        </authorList>
    </citation>
    <scope>NUCLEOTIDE SEQUENCE [LARGE SCALE GENOMIC DNA]</scope>
    <source>
        <strain evidence="2 3">135PIL107-10</strain>
    </source>
</reference>
<dbReference type="Pfam" id="PF00583">
    <property type="entry name" value="Acetyltransf_1"/>
    <property type="match status" value="1"/>
</dbReference>
<feature type="domain" description="N-acetyltransferase" evidence="1">
    <location>
        <begin position="12"/>
        <end position="166"/>
    </location>
</feature>
<gene>
    <name evidence="2" type="ORF">WAK64_08205</name>
</gene>
<evidence type="ECO:0000313" key="3">
    <source>
        <dbReference type="Proteomes" id="UP001312865"/>
    </source>
</evidence>
<dbReference type="Gene3D" id="3.40.630.30">
    <property type="match status" value="1"/>
</dbReference>
<proteinExistence type="predicted"/>
<comment type="caution">
    <text evidence="2">The sequence shown here is derived from an EMBL/GenBank/DDBJ whole genome shotgun (WGS) entry which is preliminary data.</text>
</comment>
<keyword evidence="3" id="KW-1185">Reference proteome</keyword>